<dbReference type="AlphaFoldDB" id="A0A1Z5JXX7"/>
<protein>
    <recommendedName>
        <fullName evidence="4">Fucolectin tachylectin-4 pentraxin-1 domain-containing protein</fullName>
    </recommendedName>
</protein>
<accession>A0A1Z5JXX7</accession>
<organism evidence="2 3">
    <name type="scientific">Fistulifera solaris</name>
    <name type="common">Oleaginous diatom</name>
    <dbReference type="NCBI Taxonomy" id="1519565"/>
    <lineage>
        <taxon>Eukaryota</taxon>
        <taxon>Sar</taxon>
        <taxon>Stramenopiles</taxon>
        <taxon>Ochrophyta</taxon>
        <taxon>Bacillariophyta</taxon>
        <taxon>Bacillariophyceae</taxon>
        <taxon>Bacillariophycidae</taxon>
        <taxon>Naviculales</taxon>
        <taxon>Naviculaceae</taxon>
        <taxon>Fistulifera</taxon>
    </lineage>
</organism>
<keyword evidence="3" id="KW-1185">Reference proteome</keyword>
<evidence type="ECO:0000313" key="3">
    <source>
        <dbReference type="Proteomes" id="UP000198406"/>
    </source>
</evidence>
<gene>
    <name evidence="2" type="ORF">FisN_26Hu026</name>
</gene>
<evidence type="ECO:0008006" key="4">
    <source>
        <dbReference type="Google" id="ProtNLM"/>
    </source>
</evidence>
<dbReference type="EMBL" id="BDSP01000132">
    <property type="protein sequence ID" value="GAX18736.1"/>
    <property type="molecule type" value="Genomic_DNA"/>
</dbReference>
<dbReference type="Proteomes" id="UP000198406">
    <property type="component" value="Unassembled WGS sequence"/>
</dbReference>
<feature type="chain" id="PRO_5012690094" description="Fucolectin tachylectin-4 pentraxin-1 domain-containing protein" evidence="1">
    <location>
        <begin position="24"/>
        <end position="203"/>
    </location>
</feature>
<reference evidence="2 3" key="1">
    <citation type="journal article" date="2015" name="Plant Cell">
        <title>Oil accumulation by the oleaginous diatom Fistulifera solaris as revealed by the genome and transcriptome.</title>
        <authorList>
            <person name="Tanaka T."/>
            <person name="Maeda Y."/>
            <person name="Veluchamy A."/>
            <person name="Tanaka M."/>
            <person name="Abida H."/>
            <person name="Marechal E."/>
            <person name="Bowler C."/>
            <person name="Muto M."/>
            <person name="Sunaga Y."/>
            <person name="Tanaka M."/>
            <person name="Yoshino T."/>
            <person name="Taniguchi T."/>
            <person name="Fukuda Y."/>
            <person name="Nemoto M."/>
            <person name="Matsumoto M."/>
            <person name="Wong P.S."/>
            <person name="Aburatani S."/>
            <person name="Fujibuchi W."/>
        </authorList>
    </citation>
    <scope>NUCLEOTIDE SEQUENCE [LARGE SCALE GENOMIC DNA]</scope>
    <source>
        <strain evidence="2 3">JPCC DA0580</strain>
    </source>
</reference>
<feature type="signal peptide" evidence="1">
    <location>
        <begin position="1"/>
        <end position="23"/>
    </location>
</feature>
<dbReference type="InParanoid" id="A0A1Z5JXX7"/>
<proteinExistence type="predicted"/>
<comment type="caution">
    <text evidence="2">The sequence shown here is derived from an EMBL/GenBank/DDBJ whole genome shotgun (WGS) entry which is preliminary data.</text>
</comment>
<keyword evidence="1" id="KW-0732">Signal</keyword>
<evidence type="ECO:0000256" key="1">
    <source>
        <dbReference type="SAM" id="SignalP"/>
    </source>
</evidence>
<sequence length="203" mass="22362">MKFSCSIIALVTFLTNLFTITMANEVTVASEKQILVAHDKNRSLRGLRGELSYQGRICSSESEGVFRCNTANTQCQPDQWDYWLLHLEGNTTYTIEVDRISCNLDPALFVSEGFGTRLPTACYFNAFSPELGLIGFANDNDPKPAFCLGLVPSPFDDPKFVVVPHASGPFTLGVVNYASDPLSCRVATGFRYKIKISPRPSCA</sequence>
<evidence type="ECO:0000313" key="2">
    <source>
        <dbReference type="EMBL" id="GAX18736.1"/>
    </source>
</evidence>
<name>A0A1Z5JXX7_FISSO</name>